<dbReference type="AlphaFoldDB" id="A0A653CI74"/>
<dbReference type="Gene3D" id="1.25.40.10">
    <property type="entry name" value="Tetratricopeptide repeat domain"/>
    <property type="match status" value="1"/>
</dbReference>
<protein>
    <recommendedName>
        <fullName evidence="4">Tetratricopeptide repeat protein 39C</fullName>
    </recommendedName>
</protein>
<dbReference type="Proteomes" id="UP000410492">
    <property type="component" value="Unassembled WGS sequence"/>
</dbReference>
<feature type="region of interest" description="Disordered" evidence="1">
    <location>
        <begin position="222"/>
        <end position="256"/>
    </location>
</feature>
<dbReference type="EMBL" id="CAACVG010007879">
    <property type="protein sequence ID" value="VEN47479.1"/>
    <property type="molecule type" value="Genomic_DNA"/>
</dbReference>
<evidence type="ECO:0000256" key="1">
    <source>
        <dbReference type="SAM" id="MobiDB-lite"/>
    </source>
</evidence>
<dbReference type="PANTHER" id="PTHR31859:SF1">
    <property type="entry name" value="TETRATRICOPEPTIDE REPEAT PROTEIN 39C"/>
    <property type="match status" value="1"/>
</dbReference>
<dbReference type="InterPro" id="IPR019412">
    <property type="entry name" value="IML2/TPR_39"/>
</dbReference>
<organism evidence="2 3">
    <name type="scientific">Callosobruchus maculatus</name>
    <name type="common">Southern cowpea weevil</name>
    <name type="synonym">Pulse bruchid</name>
    <dbReference type="NCBI Taxonomy" id="64391"/>
    <lineage>
        <taxon>Eukaryota</taxon>
        <taxon>Metazoa</taxon>
        <taxon>Ecdysozoa</taxon>
        <taxon>Arthropoda</taxon>
        <taxon>Hexapoda</taxon>
        <taxon>Insecta</taxon>
        <taxon>Pterygota</taxon>
        <taxon>Neoptera</taxon>
        <taxon>Endopterygota</taxon>
        <taxon>Coleoptera</taxon>
        <taxon>Polyphaga</taxon>
        <taxon>Cucujiformia</taxon>
        <taxon>Chrysomeloidea</taxon>
        <taxon>Chrysomelidae</taxon>
        <taxon>Bruchinae</taxon>
        <taxon>Bruchini</taxon>
        <taxon>Callosobruchus</taxon>
    </lineage>
</organism>
<dbReference type="GO" id="GO:0060271">
    <property type="term" value="P:cilium assembly"/>
    <property type="evidence" value="ECO:0007669"/>
    <property type="project" value="TreeGrafter"/>
</dbReference>
<feature type="region of interest" description="Disordered" evidence="1">
    <location>
        <begin position="182"/>
        <end position="203"/>
    </location>
</feature>
<accession>A0A653CI74</accession>
<gene>
    <name evidence="2" type="ORF">CALMAC_LOCUS9236</name>
</gene>
<dbReference type="PANTHER" id="PTHR31859">
    <property type="entry name" value="TETRATRICOPEPTIDE REPEAT PROTEIN 39 FAMILY MEMBER"/>
    <property type="match status" value="1"/>
</dbReference>
<dbReference type="Pfam" id="PF10300">
    <property type="entry name" value="Iml2-TPR_39"/>
    <property type="match status" value="1"/>
</dbReference>
<evidence type="ECO:0000313" key="2">
    <source>
        <dbReference type="EMBL" id="VEN47479.1"/>
    </source>
</evidence>
<dbReference type="OrthoDB" id="2154985at2759"/>
<evidence type="ECO:0008006" key="4">
    <source>
        <dbReference type="Google" id="ProtNLM"/>
    </source>
</evidence>
<reference evidence="2 3" key="1">
    <citation type="submission" date="2019-01" db="EMBL/GenBank/DDBJ databases">
        <authorList>
            <person name="Sayadi A."/>
        </authorList>
    </citation>
    <scope>NUCLEOTIDE SEQUENCE [LARGE SCALE GENOMIC DNA]</scope>
</reference>
<dbReference type="SUPFAM" id="SSF48452">
    <property type="entry name" value="TPR-like"/>
    <property type="match status" value="1"/>
</dbReference>
<name>A0A653CI74_CALMS</name>
<sequence>MASATDTTKKKCDVDGQNVPEWALAREGIKLIINNNSADAEKLFLQYPDSLVMYSGYSFAVMMDALMSYEEEKLTKAIQVLKDLEKRCATQSGWLKQVTQRVFSFSQQVDSKSEQSLAEQLETQIILADSQVCIAILTFLQQELSAYLKGGWVLRKAWKVYQKVYKDILTLYNEKIGELQLPDPSSQNLSPSPELPNESADEDLVAPSDIWDVPDLKIGKNGYTNQHSRLPHSKSANLKPSDPPSPSKTTSRFSHLRKSMSVSNAHQFWSARMDSFSSSSISFYNISSILSTDDYTNAKIDKETLERLMGAVSFGYGLFQLGISLLPPSLLRLISILGFNTNRQNGIACLMYARLGMDMRAPLASLSLLWYHTIVRPFYAIDGTNVQAGVECSEQLLKESEAEFSQSALFLFFRGRVCRLNSDIKGALKSYQQAVQNSSQREIKILCTHEVGWCHLIELDYQKAGNSFTLLKCSSRWSRAFYNYLAAICAGACGDKEQFRLFEDIGQMTRNMPKGTQLDEFLARRAKRCPNTVETIDAKRTVYWKLLVFEMLYLWNALPSCNEESISAIITECKEVSSNVESDRNEDEPMVGLSKLILGGALCVQRHFDQAQECFKKCLEVRSQIPTNADDSHVSAFCLYELGLLLLKNEQTQEEGKNYLRQVNQYSHYDFEQKLNVRVHSLLKQS</sequence>
<proteinExistence type="predicted"/>
<feature type="compositionally biased region" description="Polar residues" evidence="1">
    <location>
        <begin position="222"/>
        <end position="238"/>
    </location>
</feature>
<keyword evidence="3" id="KW-1185">Reference proteome</keyword>
<dbReference type="InterPro" id="IPR011990">
    <property type="entry name" value="TPR-like_helical_dom_sf"/>
</dbReference>
<evidence type="ECO:0000313" key="3">
    <source>
        <dbReference type="Proteomes" id="UP000410492"/>
    </source>
</evidence>